<reference evidence="13" key="1">
    <citation type="submission" date="2025-08" db="UniProtKB">
        <authorList>
            <consortium name="RefSeq"/>
        </authorList>
    </citation>
    <scope>IDENTIFICATION</scope>
</reference>
<feature type="transmembrane region" description="Helical" evidence="10">
    <location>
        <begin position="1067"/>
        <end position="1088"/>
    </location>
</feature>
<sequence length="1634" mass="183563">MAALSAKGVGVWRQTKALLYKNYLVKHRTTKNSLQEIFFPVILLVLLILSSKLSPNKQYSVVPNTSLGTLDNFTDSQFTVGYAPVTNVTRRILHIASSNCFTKELILEEYSNEEELEGISASSPKEWVGLVFKDMMSYKLRFFPDAVPDASIHIGSNAGCAPLHCKGVKYLHSAFTTLQACIDSAIIQLKTGHSVWENLKPTEASTMEKPASIEVDTFSRAIILFYLTMIFVPFGYYLSIHVVGEKKLKEYLIIMGLHNTAYWLSWVLLYAAVILFMSLLMTVTVKTISPFSKSNIFLIFFLFFSYGVSSIFFALMLTPIFKNSAYVGTVEIVATIVFGGAGLLIVLVEDFPKAFVWLLSPICHCTFVVGVAQVIHLEDFESGALFSNLKDGPYPLIITYIFLVVDTAIYLLLAVYLDQILPGEFSGDRTFFFFLKPSFWSKRRQYYSELDETTTSRCMGASEMVESVSSEFRGKEAIRIKSVQKSFRKKHEQVEAVRGLSFEIYEGQITALLGHSGTGKTTLLNILCGLCPPSDGFATVYGYRVTEIDEMLELRKLIGVCPQSDVHFEPLTVEENLSVFAAVKGAELAELQRILQGLDMQAIKDNQVKALSRGQRRKLSLGIAMIGNPKVLLLDEPTAGMDPCSRHVVWNLLKMRKADGVIVFSTHFMEEADILADRKVVISQGMVKCIGSSLFLKSKWGVGYCLSIHIDKSCSRETVTSLITQHIPGAALLHEHEQQLVYTLPLKDTAKFPGLFSDLDSHLDIGVITYGVSMTTLEDAFLKLEAEAEIGQIDYCALAQQQTEERNLKSLDEIEQSVLVFPELRLSAASSVTLWKQQFCAVARFHALNIKRESKSMKTVLSLLLIFLAFQIFLFATHRYMFQSSVAPVRLSPDLYFLKPGQRSHHLHTSLLLQNNTGSSVDDIIASLTDQTIQVELINRSDYLSAAPHNAALKISHSEKSYKFAVIFNTTTVHALPVMVNVISNLLLQNLNVSERIAIWSSPFFQENDDFKIFLYLKAVLLGILISVLPYFAMENTDNHKMKIYSQLMMSGLYRSAYWTGQAAVDVAFCFLILVLMLGSLFVFHYGIHYHAEMLLALIFCLIGYVPAVVLFTYVASFTYKKVKNTQEFWSFIFSLMSMVTVITIVIALFIGKDLITTILHYVFSIFIPIYPFVGCLVYFIKMSWRGAQSPENYYNPWDKLLVSILLPYLHCAIFLLLLRYLEVKNGGKSLRRDPLFGVRSKEPKHLKFSEVASDEDEDVQAERARVGELLASKGSEETPSILVSNLHKEYPAKKNFLRGKKMKKLATRNISLCIGKGEILGLLGPNGAGKSTLINIVAGDTEPNAGQVYLGDDLLEDRRESSSVSFVGFCPQMNPLWPEVTPEEHLQIYGAIKGMNPAEIKEVIKRISSAFALKDHLKKPTKKLSAGMKRKLCFALSFLGSPEIMLLDEPSTGMDPGAKQQMWKAMRAAFKSGERAAILSTHYIEEVDALCDRVAILVSGQLRCIGTVQHLKSKFGSGYYLEVKVAEMAEVQKELLHREILQIFPDASRQGSFSALLSYKIPKENVPSLSQCFLRLEEAKCAFNIEEYSFSQSTLEQVFIELTKEQQEEDEEDFGTVNSHLFWEKEQEDRVLF</sequence>
<dbReference type="PROSITE" id="PS00211">
    <property type="entry name" value="ABC_TRANSPORTER_1"/>
    <property type="match status" value="1"/>
</dbReference>
<feature type="transmembrane region" description="Helical" evidence="10">
    <location>
        <begin position="223"/>
        <end position="243"/>
    </location>
</feature>
<dbReference type="GO" id="GO:0140359">
    <property type="term" value="F:ABC-type transporter activity"/>
    <property type="evidence" value="ECO:0007669"/>
    <property type="project" value="InterPro"/>
</dbReference>
<dbReference type="InterPro" id="IPR027417">
    <property type="entry name" value="P-loop_NTPase"/>
</dbReference>
<dbReference type="InterPro" id="IPR056264">
    <property type="entry name" value="R2_ABCA1-4-like"/>
</dbReference>
<feature type="transmembrane region" description="Helical" evidence="10">
    <location>
        <begin position="397"/>
        <end position="417"/>
    </location>
</feature>
<feature type="transmembrane region" description="Helical" evidence="10">
    <location>
        <begin position="33"/>
        <end position="50"/>
    </location>
</feature>
<dbReference type="InterPro" id="IPR017871">
    <property type="entry name" value="ABC_transporter-like_CS"/>
</dbReference>
<dbReference type="GO" id="GO:0016887">
    <property type="term" value="F:ATP hydrolysis activity"/>
    <property type="evidence" value="ECO:0007669"/>
    <property type="project" value="InterPro"/>
</dbReference>
<dbReference type="SMART" id="SM00382">
    <property type="entry name" value="AAA"/>
    <property type="match status" value="2"/>
</dbReference>
<dbReference type="GO" id="GO:0005886">
    <property type="term" value="C:plasma membrane"/>
    <property type="evidence" value="ECO:0007669"/>
    <property type="project" value="UniProtKB-ARBA"/>
</dbReference>
<feature type="transmembrane region" description="Helical" evidence="10">
    <location>
        <begin position="1159"/>
        <end position="1181"/>
    </location>
</feature>
<feature type="domain" description="ABC transporter" evidence="11">
    <location>
        <begin position="1282"/>
        <end position="1525"/>
    </location>
</feature>
<dbReference type="FunFam" id="3.40.50.300:FF:000436">
    <property type="entry name" value="ATP binding cassette subfamily A member 9"/>
    <property type="match status" value="1"/>
</dbReference>
<dbReference type="Pfam" id="PF12698">
    <property type="entry name" value="ABC2_membrane_3"/>
    <property type="match status" value="2"/>
</dbReference>
<evidence type="ECO:0000256" key="10">
    <source>
        <dbReference type="SAM" id="Phobius"/>
    </source>
</evidence>
<feature type="transmembrane region" description="Helical" evidence="10">
    <location>
        <begin position="297"/>
        <end position="320"/>
    </location>
</feature>
<dbReference type="CTD" id="23461"/>
<evidence type="ECO:0000256" key="3">
    <source>
        <dbReference type="ARBA" id="ARBA00022448"/>
    </source>
</evidence>
<keyword evidence="3" id="KW-0813">Transport</keyword>
<keyword evidence="7 13" id="KW-0067">ATP-binding</keyword>
<evidence type="ECO:0000313" key="13">
    <source>
        <dbReference type="RefSeq" id="XP_033818310.1"/>
    </source>
</evidence>
<dbReference type="GeneID" id="117368693"/>
<dbReference type="GO" id="GO:0005319">
    <property type="term" value="F:lipid transporter activity"/>
    <property type="evidence" value="ECO:0007669"/>
    <property type="project" value="TreeGrafter"/>
</dbReference>
<feature type="transmembrane region" description="Helical" evidence="10">
    <location>
        <begin position="1095"/>
        <end position="1117"/>
    </location>
</feature>
<feature type="transmembrane region" description="Helical" evidence="10">
    <location>
        <begin position="263"/>
        <end position="285"/>
    </location>
</feature>
<keyword evidence="4 10" id="KW-0812">Transmembrane</keyword>
<evidence type="ECO:0000256" key="4">
    <source>
        <dbReference type="ARBA" id="ARBA00022692"/>
    </source>
</evidence>
<dbReference type="Pfam" id="PF00005">
    <property type="entry name" value="ABC_tran"/>
    <property type="match status" value="2"/>
</dbReference>
<dbReference type="PANTHER" id="PTHR19229">
    <property type="entry name" value="ATP-BINDING CASSETTE TRANSPORTER SUBFAMILY A ABCA"/>
    <property type="match status" value="1"/>
</dbReference>
<keyword evidence="6" id="KW-0547">Nucleotide-binding</keyword>
<evidence type="ECO:0000256" key="7">
    <source>
        <dbReference type="ARBA" id="ARBA00022840"/>
    </source>
</evidence>
<dbReference type="KEGG" id="gsh:117368693"/>
<evidence type="ECO:0000256" key="2">
    <source>
        <dbReference type="ARBA" id="ARBA00008869"/>
    </source>
</evidence>
<accession>A0A6P8SHA2</accession>
<dbReference type="InterPro" id="IPR013525">
    <property type="entry name" value="ABC2_TM"/>
</dbReference>
<dbReference type="InterPro" id="IPR003439">
    <property type="entry name" value="ABC_transporter-like_ATP-bd"/>
</dbReference>
<evidence type="ECO:0000256" key="1">
    <source>
        <dbReference type="ARBA" id="ARBA00004141"/>
    </source>
</evidence>
<evidence type="ECO:0000256" key="8">
    <source>
        <dbReference type="ARBA" id="ARBA00022989"/>
    </source>
</evidence>
<evidence type="ECO:0000259" key="11">
    <source>
        <dbReference type="PROSITE" id="PS50893"/>
    </source>
</evidence>
<feature type="transmembrane region" description="Helical" evidence="10">
    <location>
        <begin position="1201"/>
        <end position="1222"/>
    </location>
</feature>
<dbReference type="RefSeq" id="XP_033818310.1">
    <property type="nucleotide sequence ID" value="XM_033962419.1"/>
</dbReference>
<dbReference type="CDD" id="cd03263">
    <property type="entry name" value="ABC_subfamily_A"/>
    <property type="match status" value="2"/>
</dbReference>
<protein>
    <submittedName>
        <fullName evidence="13">ATP-binding cassette sub-family A member 5 isoform X1</fullName>
    </submittedName>
</protein>
<feature type="transmembrane region" description="Helical" evidence="10">
    <location>
        <begin position="1129"/>
        <end position="1152"/>
    </location>
</feature>
<dbReference type="PANTHER" id="PTHR19229:SF100">
    <property type="entry name" value="CHOLESTEROL TRANSPORTER ABCA5"/>
    <property type="match status" value="1"/>
</dbReference>
<dbReference type="InParanoid" id="A0A6P8SHA2"/>
<feature type="transmembrane region" description="Helical" evidence="10">
    <location>
        <begin position="355"/>
        <end position="377"/>
    </location>
</feature>
<dbReference type="Proteomes" id="UP000515159">
    <property type="component" value="Chromosome 10"/>
</dbReference>
<feature type="domain" description="ABC transporter" evidence="11">
    <location>
        <begin position="478"/>
        <end position="709"/>
    </location>
</feature>
<dbReference type="InterPro" id="IPR026082">
    <property type="entry name" value="ABCA"/>
</dbReference>
<feature type="transmembrane region" description="Helical" evidence="10">
    <location>
        <begin position="860"/>
        <end position="882"/>
    </location>
</feature>
<dbReference type="Gene3D" id="3.40.50.300">
    <property type="entry name" value="P-loop containing nucleotide triphosphate hydrolases"/>
    <property type="match status" value="2"/>
</dbReference>
<comment type="subcellular location">
    <subcellularLocation>
        <location evidence="1">Membrane</location>
        <topology evidence="1">Multi-pass membrane protein</topology>
    </subcellularLocation>
</comment>
<evidence type="ECO:0000313" key="12">
    <source>
        <dbReference type="Proteomes" id="UP000515159"/>
    </source>
</evidence>
<keyword evidence="12" id="KW-1185">Reference proteome</keyword>
<dbReference type="InterPro" id="IPR003593">
    <property type="entry name" value="AAA+_ATPase"/>
</dbReference>
<dbReference type="SUPFAM" id="SSF52540">
    <property type="entry name" value="P-loop containing nucleoside triphosphate hydrolases"/>
    <property type="match status" value="2"/>
</dbReference>
<dbReference type="GO" id="GO:0005524">
    <property type="term" value="F:ATP binding"/>
    <property type="evidence" value="ECO:0007669"/>
    <property type="project" value="UniProtKB-KW"/>
</dbReference>
<feature type="transmembrane region" description="Helical" evidence="10">
    <location>
        <begin position="1013"/>
        <end position="1032"/>
    </location>
</feature>
<dbReference type="FunFam" id="3.40.50.300:FF:000335">
    <property type="entry name" value="ATP binding cassette subfamily A member 5"/>
    <property type="match status" value="1"/>
</dbReference>
<dbReference type="GO" id="GO:0005770">
    <property type="term" value="C:late endosome"/>
    <property type="evidence" value="ECO:0007669"/>
    <property type="project" value="TreeGrafter"/>
</dbReference>
<comment type="similarity">
    <text evidence="2">Belongs to the ABC transporter superfamily. ABCA family.</text>
</comment>
<organism evidence="12 13">
    <name type="scientific">Geotrypetes seraphini</name>
    <name type="common">Gaboon caecilian</name>
    <name type="synonym">Caecilia seraphini</name>
    <dbReference type="NCBI Taxonomy" id="260995"/>
    <lineage>
        <taxon>Eukaryota</taxon>
        <taxon>Metazoa</taxon>
        <taxon>Chordata</taxon>
        <taxon>Craniata</taxon>
        <taxon>Vertebrata</taxon>
        <taxon>Euteleostomi</taxon>
        <taxon>Amphibia</taxon>
        <taxon>Gymnophiona</taxon>
        <taxon>Geotrypetes</taxon>
    </lineage>
</organism>
<dbReference type="FunCoup" id="A0A6P8SHA2">
    <property type="interactions" value="407"/>
</dbReference>
<evidence type="ECO:0000256" key="6">
    <source>
        <dbReference type="ARBA" id="ARBA00022741"/>
    </source>
</evidence>
<proteinExistence type="inferred from homology"/>
<keyword evidence="8 10" id="KW-1133">Transmembrane helix</keyword>
<keyword evidence="9 10" id="KW-0472">Membrane</keyword>
<dbReference type="OrthoDB" id="8061355at2759"/>
<feature type="transmembrane region" description="Helical" evidence="10">
    <location>
        <begin position="326"/>
        <end position="348"/>
    </location>
</feature>
<gene>
    <name evidence="13" type="primary">ABCA5</name>
</gene>
<evidence type="ECO:0000256" key="9">
    <source>
        <dbReference type="ARBA" id="ARBA00023136"/>
    </source>
</evidence>
<dbReference type="Pfam" id="PF23321">
    <property type="entry name" value="R1_ABCA1"/>
    <property type="match status" value="1"/>
</dbReference>
<keyword evidence="5" id="KW-0677">Repeat</keyword>
<evidence type="ECO:0000256" key="5">
    <source>
        <dbReference type="ARBA" id="ARBA00022737"/>
    </source>
</evidence>
<name>A0A6P8SHA2_GEOSA</name>
<dbReference type="PROSITE" id="PS50893">
    <property type="entry name" value="ABC_TRANSPORTER_2"/>
    <property type="match status" value="2"/>
</dbReference>